<keyword evidence="1" id="KW-0812">Transmembrane</keyword>
<keyword evidence="1" id="KW-1133">Transmembrane helix</keyword>
<dbReference type="Proteomes" id="UP000658258">
    <property type="component" value="Unassembled WGS sequence"/>
</dbReference>
<feature type="transmembrane region" description="Helical" evidence="1">
    <location>
        <begin position="43"/>
        <end position="61"/>
    </location>
</feature>
<dbReference type="EMBL" id="BNAG01000003">
    <property type="protein sequence ID" value="GHE67307.1"/>
    <property type="molecule type" value="Genomic_DNA"/>
</dbReference>
<reference evidence="3" key="1">
    <citation type="journal article" date="2019" name="Int. J. Syst. Evol. Microbiol.">
        <title>The Global Catalogue of Microorganisms (GCM) 10K type strain sequencing project: providing services to taxonomists for standard genome sequencing and annotation.</title>
        <authorList>
            <consortium name="The Broad Institute Genomics Platform"/>
            <consortium name="The Broad Institute Genome Sequencing Center for Infectious Disease"/>
            <person name="Wu L."/>
            <person name="Ma J."/>
        </authorList>
    </citation>
    <scope>NUCLEOTIDE SEQUENCE [LARGE SCALE GENOMIC DNA]</scope>
    <source>
        <strain evidence="3">CGMCC 1.15111</strain>
    </source>
</reference>
<organism evidence="2 3">
    <name type="scientific">Roseivirga thermotolerans</name>
    <dbReference type="NCBI Taxonomy" id="1758176"/>
    <lineage>
        <taxon>Bacteria</taxon>
        <taxon>Pseudomonadati</taxon>
        <taxon>Bacteroidota</taxon>
        <taxon>Cytophagia</taxon>
        <taxon>Cytophagales</taxon>
        <taxon>Roseivirgaceae</taxon>
        <taxon>Roseivirga</taxon>
    </lineage>
</organism>
<protein>
    <recommendedName>
        <fullName evidence="4">MotA/TolQ/ExbB proton channel domain-containing protein</fullName>
    </recommendedName>
</protein>
<accession>A0ABQ3I6W1</accession>
<evidence type="ECO:0000313" key="3">
    <source>
        <dbReference type="Proteomes" id="UP000658258"/>
    </source>
</evidence>
<feature type="transmembrane region" description="Helical" evidence="1">
    <location>
        <begin position="91"/>
        <end position="112"/>
    </location>
</feature>
<keyword evidence="1" id="KW-0472">Membrane</keyword>
<comment type="caution">
    <text evidence="2">The sequence shown here is derived from an EMBL/GenBank/DDBJ whole genome shotgun (WGS) entry which is preliminary data.</text>
</comment>
<proteinExistence type="predicted"/>
<evidence type="ECO:0008006" key="4">
    <source>
        <dbReference type="Google" id="ProtNLM"/>
    </source>
</evidence>
<dbReference type="RefSeq" id="WP_189630452.1">
    <property type="nucleotide sequence ID" value="NZ_BNAG01000003.1"/>
</dbReference>
<gene>
    <name evidence="2" type="ORF">GCM10011340_23510</name>
</gene>
<name>A0ABQ3I6W1_9BACT</name>
<evidence type="ECO:0000256" key="1">
    <source>
        <dbReference type="SAM" id="Phobius"/>
    </source>
</evidence>
<feature type="transmembrane region" description="Helical" evidence="1">
    <location>
        <begin position="12"/>
        <end position="31"/>
    </location>
</feature>
<evidence type="ECO:0000313" key="2">
    <source>
        <dbReference type="EMBL" id="GHE67307.1"/>
    </source>
</evidence>
<sequence>MDQEQWIDIGLYAAYILIGVAIVAAIVMNLINAFGNPKSLIKGGIGALVLVAIFFIGYSMAPAEFGASTASVMEAAKMDPTSESAVTTYKLVGGAMTTTLVLVTIAVVGLIYSSIARIVR</sequence>
<keyword evidence="3" id="KW-1185">Reference proteome</keyword>